<organism evidence="5 6">
    <name type="scientific">Halonotius terrestris</name>
    <dbReference type="NCBI Taxonomy" id="2487750"/>
    <lineage>
        <taxon>Archaea</taxon>
        <taxon>Methanobacteriati</taxon>
        <taxon>Methanobacteriota</taxon>
        <taxon>Stenosarchaea group</taxon>
        <taxon>Halobacteria</taxon>
        <taxon>Halobacteriales</taxon>
        <taxon>Haloferacaceae</taxon>
        <taxon>Halonotius</taxon>
    </lineage>
</organism>
<dbReference type="InterPro" id="IPR001789">
    <property type="entry name" value="Sig_transdc_resp-reg_receiver"/>
</dbReference>
<dbReference type="InterPro" id="IPR013971">
    <property type="entry name" value="HalX_domain"/>
</dbReference>
<dbReference type="GO" id="GO:0000160">
    <property type="term" value="P:phosphorelay signal transduction system"/>
    <property type="evidence" value="ECO:0007669"/>
    <property type="project" value="UniProtKB-KW"/>
</dbReference>
<evidence type="ECO:0000313" key="6">
    <source>
        <dbReference type="Proteomes" id="UP000705823"/>
    </source>
</evidence>
<evidence type="ECO:0000256" key="2">
    <source>
        <dbReference type="ARBA" id="ARBA00023012"/>
    </source>
</evidence>
<gene>
    <name evidence="5" type="ORF">EGH24_04785</name>
</gene>
<dbReference type="Gene3D" id="3.40.50.2300">
    <property type="match status" value="1"/>
</dbReference>
<dbReference type="Pfam" id="PF00072">
    <property type="entry name" value="Response_reg"/>
    <property type="match status" value="1"/>
</dbReference>
<evidence type="ECO:0000256" key="3">
    <source>
        <dbReference type="PROSITE-ProRule" id="PRU00169"/>
    </source>
</evidence>
<proteinExistence type="predicted"/>
<evidence type="ECO:0000313" key="5">
    <source>
        <dbReference type="EMBL" id="TQQ82761.1"/>
    </source>
</evidence>
<evidence type="ECO:0000259" key="4">
    <source>
        <dbReference type="PROSITE" id="PS50110"/>
    </source>
</evidence>
<reference evidence="5" key="1">
    <citation type="submission" date="2019-02" db="EMBL/GenBank/DDBJ databases">
        <title>Halonotius sp. a new haloarchaeum isolated from saline soil.</title>
        <authorList>
            <person name="Duran-Viseras A."/>
            <person name="Sanchez-Porro C."/>
            <person name="Ventosa A."/>
        </authorList>
    </citation>
    <scope>NUCLEOTIDE SEQUENCE</scope>
    <source>
        <strain evidence="5">F15B</strain>
    </source>
</reference>
<dbReference type="InterPro" id="IPR050595">
    <property type="entry name" value="Bact_response_regulator"/>
</dbReference>
<dbReference type="PROSITE" id="PS50110">
    <property type="entry name" value="RESPONSE_REGULATORY"/>
    <property type="match status" value="1"/>
</dbReference>
<accession>A0A8J8PA96</accession>
<dbReference type="AlphaFoldDB" id="A0A8J8PA96"/>
<feature type="modified residue" description="4-aspartylphosphate" evidence="3">
    <location>
        <position position="58"/>
    </location>
</feature>
<comment type="caution">
    <text evidence="5">The sequence shown here is derived from an EMBL/GenBank/DDBJ whole genome shotgun (WGS) entry which is preliminary data.</text>
</comment>
<dbReference type="PANTHER" id="PTHR44591:SF14">
    <property type="entry name" value="PROTEIN PILG"/>
    <property type="match status" value="1"/>
</dbReference>
<keyword evidence="2" id="KW-0902">Two-component regulatory system</keyword>
<dbReference type="InterPro" id="IPR011006">
    <property type="entry name" value="CheY-like_superfamily"/>
</dbReference>
<dbReference type="RefSeq" id="WP_142979026.1">
    <property type="nucleotide sequence ID" value="NZ_RKLU01000002.1"/>
</dbReference>
<dbReference type="SUPFAM" id="SSF52172">
    <property type="entry name" value="CheY-like"/>
    <property type="match status" value="1"/>
</dbReference>
<keyword evidence="1 3" id="KW-0597">Phosphoprotein</keyword>
<dbReference type="Proteomes" id="UP000705823">
    <property type="component" value="Unassembled WGS sequence"/>
</dbReference>
<dbReference type="EMBL" id="RKLU01000002">
    <property type="protein sequence ID" value="TQQ82761.1"/>
    <property type="molecule type" value="Genomic_DNA"/>
</dbReference>
<name>A0A8J8PA96_9EURY</name>
<dbReference type="PANTHER" id="PTHR44591">
    <property type="entry name" value="STRESS RESPONSE REGULATOR PROTEIN 1"/>
    <property type="match status" value="1"/>
</dbReference>
<dbReference type="SMART" id="SM00448">
    <property type="entry name" value="REC"/>
    <property type="match status" value="1"/>
</dbReference>
<evidence type="ECO:0000256" key="1">
    <source>
        <dbReference type="ARBA" id="ARBA00022553"/>
    </source>
</evidence>
<dbReference type="Pfam" id="PF08663">
    <property type="entry name" value="HalX"/>
    <property type="match status" value="1"/>
</dbReference>
<feature type="domain" description="Response regulatory" evidence="4">
    <location>
        <begin position="10"/>
        <end position="120"/>
    </location>
</feature>
<sequence length="201" mass="22720">MGGEETDVPRVLIVDDEPDVADLYAHRLDVQYEVTVANDGTTALEILDSESVDVMLLDRRMNGITGDEVLETARETGHDCRIIMITAIDPDVDIVEMPFDDYLCKPIGRETLLEAIEHQLIAKEYGETIQELFSATAKLGVLRADKPAEELESLSEYQALKSRIETLRAENRDRLDELGDFEVAFNEIDRGPKQPERSRQR</sequence>
<protein>
    <submittedName>
        <fullName evidence="5">Response regulator</fullName>
    </submittedName>
</protein>
<keyword evidence="6" id="KW-1185">Reference proteome</keyword>
<dbReference type="OrthoDB" id="86314at2157"/>